<dbReference type="Proteomes" id="UP001430755">
    <property type="component" value="Unassembled WGS sequence"/>
</dbReference>
<sequence>MGNSNLDAVLAEADDRVACALAAATEDPAPASLEEAVEKVTACVTANHANTLPLLACLRAVPEPVPYRAAADAVDALPVMALTTQNAYVLFDLLVRAGGVAAIPVEEPAPAAASETGVPAVAVPAAEAPVASAAATKATKSAKAPAAAVLVPADAPASADAANPPAFPAAASTAPVTDSLPDQPVDHLLVVTEAGRAVLGAFEPTRRFAALIEQEPAGYADAYARVLDLCARSAGASRADIEEVLAGHPALFSPKQIYPNYFISKLETVDGISWDGCWHVTESGLRMRALVG</sequence>
<name>A0ABS9WJ20_9ACTN</name>
<comment type="caution">
    <text evidence="1">The sequence shown here is derived from an EMBL/GenBank/DDBJ whole genome shotgun (WGS) entry which is preliminary data.</text>
</comment>
<gene>
    <name evidence="1" type="ORF">LPT13_11005</name>
</gene>
<keyword evidence="2" id="KW-1185">Reference proteome</keyword>
<dbReference type="RefSeq" id="WP_242166432.1">
    <property type="nucleotide sequence ID" value="NZ_JAJMLW010000004.1"/>
</dbReference>
<organism evidence="1 2">
    <name type="scientific">Adlercreutzia faecimuris</name>
    <dbReference type="NCBI Taxonomy" id="2897341"/>
    <lineage>
        <taxon>Bacteria</taxon>
        <taxon>Bacillati</taxon>
        <taxon>Actinomycetota</taxon>
        <taxon>Coriobacteriia</taxon>
        <taxon>Eggerthellales</taxon>
        <taxon>Eggerthellaceae</taxon>
        <taxon>Adlercreutzia</taxon>
    </lineage>
</organism>
<proteinExistence type="predicted"/>
<evidence type="ECO:0000313" key="1">
    <source>
        <dbReference type="EMBL" id="MCI2242873.1"/>
    </source>
</evidence>
<reference evidence="1" key="1">
    <citation type="submission" date="2021-11" db="EMBL/GenBank/DDBJ databases">
        <title>A Novel Adlercreutzia Species, isolated from a Allomyrina dichotoma larva feces.</title>
        <authorList>
            <person name="Suh M.K."/>
        </authorList>
    </citation>
    <scope>NUCLEOTIDE SEQUENCE</scope>
    <source>
        <strain evidence="1">JBNU-10</strain>
    </source>
</reference>
<evidence type="ECO:0000313" key="2">
    <source>
        <dbReference type="Proteomes" id="UP001430755"/>
    </source>
</evidence>
<accession>A0ABS9WJ20</accession>
<dbReference type="EMBL" id="JAJMLW010000004">
    <property type="protein sequence ID" value="MCI2242873.1"/>
    <property type="molecule type" value="Genomic_DNA"/>
</dbReference>
<protein>
    <submittedName>
        <fullName evidence="1">Uncharacterized protein</fullName>
    </submittedName>
</protein>